<sequence length="148" mass="16280">MNVILMERVTNLGDLGEEVAVRNGYARNFLLPQGKAVRATEENRGVFEARRSELEASAVERLSEAEKRAYQLEECTVTIVARTGEEGKLYGSVGTVEIAQALSDMDIEVQKSEVVMSEGAIRITGEYEVDIHLHADVTRGIKVVVVAE</sequence>
<evidence type="ECO:0000256" key="1">
    <source>
        <dbReference type="ARBA" id="ARBA00010605"/>
    </source>
</evidence>
<dbReference type="EMBL" id="UINC01001027">
    <property type="protein sequence ID" value="SUZ67969.1"/>
    <property type="molecule type" value="Genomic_DNA"/>
</dbReference>
<dbReference type="HAMAP" id="MF_00503">
    <property type="entry name" value="Ribosomal_bL9"/>
    <property type="match status" value="1"/>
</dbReference>
<dbReference type="Gene3D" id="3.10.430.100">
    <property type="entry name" value="Ribosomal protein L9, C-terminal domain"/>
    <property type="match status" value="1"/>
</dbReference>
<organism evidence="7">
    <name type="scientific">marine metagenome</name>
    <dbReference type="NCBI Taxonomy" id="408172"/>
    <lineage>
        <taxon>unclassified sequences</taxon>
        <taxon>metagenomes</taxon>
        <taxon>ecological metagenomes</taxon>
    </lineage>
</organism>
<name>A0A381PPJ2_9ZZZZ</name>
<dbReference type="GO" id="GO:0003735">
    <property type="term" value="F:structural constituent of ribosome"/>
    <property type="evidence" value="ECO:0007669"/>
    <property type="project" value="InterPro"/>
</dbReference>
<dbReference type="Pfam" id="PF01281">
    <property type="entry name" value="Ribosomal_L9_N"/>
    <property type="match status" value="1"/>
</dbReference>
<evidence type="ECO:0000256" key="3">
    <source>
        <dbReference type="ARBA" id="ARBA00022884"/>
    </source>
</evidence>
<accession>A0A381PPJ2</accession>
<dbReference type="InterPro" id="IPR009027">
    <property type="entry name" value="Ribosomal_bL9/RNase_H1_N"/>
</dbReference>
<dbReference type="InterPro" id="IPR036791">
    <property type="entry name" value="Ribosomal_bL9_C_sf"/>
</dbReference>
<dbReference type="NCBIfam" id="TIGR00158">
    <property type="entry name" value="L9"/>
    <property type="match status" value="1"/>
</dbReference>
<dbReference type="Gene3D" id="3.40.5.10">
    <property type="entry name" value="Ribosomal protein L9, N-terminal domain"/>
    <property type="match status" value="1"/>
</dbReference>
<dbReference type="InterPro" id="IPR000244">
    <property type="entry name" value="Ribosomal_bL9"/>
</dbReference>
<dbReference type="SUPFAM" id="SSF55658">
    <property type="entry name" value="L9 N-domain-like"/>
    <property type="match status" value="1"/>
</dbReference>
<keyword evidence="3" id="KW-0694">RNA-binding</keyword>
<dbReference type="PANTHER" id="PTHR21368">
    <property type="entry name" value="50S RIBOSOMAL PROTEIN L9"/>
    <property type="match status" value="1"/>
</dbReference>
<keyword evidence="4" id="KW-0689">Ribosomal protein</keyword>
<evidence type="ECO:0000313" key="7">
    <source>
        <dbReference type="EMBL" id="SUZ67969.1"/>
    </source>
</evidence>
<gene>
    <name evidence="7" type="ORF">METZ01_LOCUS20823</name>
</gene>
<dbReference type="SUPFAM" id="SSF55653">
    <property type="entry name" value="Ribosomal protein L9 C-domain"/>
    <property type="match status" value="1"/>
</dbReference>
<dbReference type="AlphaFoldDB" id="A0A381PPJ2"/>
<keyword evidence="2" id="KW-0699">rRNA-binding</keyword>
<dbReference type="Pfam" id="PF03948">
    <property type="entry name" value="Ribosomal_L9_C"/>
    <property type="match status" value="1"/>
</dbReference>
<dbReference type="InterPro" id="IPR020594">
    <property type="entry name" value="Ribosomal_bL9_bac/chp"/>
</dbReference>
<dbReference type="InterPro" id="IPR036935">
    <property type="entry name" value="Ribosomal_bL9_N_sf"/>
</dbReference>
<feature type="domain" description="Ribosomal protein L9" evidence="6">
    <location>
        <begin position="13"/>
        <end position="40"/>
    </location>
</feature>
<evidence type="ECO:0000256" key="5">
    <source>
        <dbReference type="ARBA" id="ARBA00023274"/>
    </source>
</evidence>
<proteinExistence type="inferred from homology"/>
<reference evidence="7" key="1">
    <citation type="submission" date="2018-05" db="EMBL/GenBank/DDBJ databases">
        <authorList>
            <person name="Lanie J.A."/>
            <person name="Ng W.-L."/>
            <person name="Kazmierczak K.M."/>
            <person name="Andrzejewski T.M."/>
            <person name="Davidsen T.M."/>
            <person name="Wayne K.J."/>
            <person name="Tettelin H."/>
            <person name="Glass J.I."/>
            <person name="Rusch D."/>
            <person name="Podicherti R."/>
            <person name="Tsui H.-C.T."/>
            <person name="Winkler M.E."/>
        </authorList>
    </citation>
    <scope>NUCLEOTIDE SEQUENCE</scope>
</reference>
<dbReference type="PROSITE" id="PS00651">
    <property type="entry name" value="RIBOSOMAL_L9"/>
    <property type="match status" value="1"/>
</dbReference>
<keyword evidence="5" id="KW-0687">Ribonucleoprotein</keyword>
<evidence type="ECO:0000256" key="4">
    <source>
        <dbReference type="ARBA" id="ARBA00022980"/>
    </source>
</evidence>
<dbReference type="InterPro" id="IPR020070">
    <property type="entry name" value="Ribosomal_bL9_N"/>
</dbReference>
<dbReference type="InterPro" id="IPR020069">
    <property type="entry name" value="Ribosomal_bL9_C"/>
</dbReference>
<comment type="similarity">
    <text evidence="1">Belongs to the bacterial ribosomal protein bL9 family.</text>
</comment>
<dbReference type="GO" id="GO:1990904">
    <property type="term" value="C:ribonucleoprotein complex"/>
    <property type="evidence" value="ECO:0007669"/>
    <property type="project" value="UniProtKB-KW"/>
</dbReference>
<dbReference type="GO" id="GO:0019843">
    <property type="term" value="F:rRNA binding"/>
    <property type="evidence" value="ECO:0007669"/>
    <property type="project" value="UniProtKB-KW"/>
</dbReference>
<dbReference type="GO" id="GO:0006412">
    <property type="term" value="P:translation"/>
    <property type="evidence" value="ECO:0007669"/>
    <property type="project" value="InterPro"/>
</dbReference>
<dbReference type="GO" id="GO:0005840">
    <property type="term" value="C:ribosome"/>
    <property type="evidence" value="ECO:0007669"/>
    <property type="project" value="UniProtKB-KW"/>
</dbReference>
<evidence type="ECO:0000259" key="6">
    <source>
        <dbReference type="PROSITE" id="PS00651"/>
    </source>
</evidence>
<evidence type="ECO:0000256" key="2">
    <source>
        <dbReference type="ARBA" id="ARBA00022730"/>
    </source>
</evidence>
<protein>
    <recommendedName>
        <fullName evidence="6">Ribosomal protein L9 domain-containing protein</fullName>
    </recommendedName>
</protein>